<name>A0A263D3U9_9PSEU</name>
<keyword evidence="5" id="KW-1185">Reference proteome</keyword>
<dbReference type="RefSeq" id="WP_094863235.1">
    <property type="nucleotide sequence ID" value="NZ_NKYE01000007.1"/>
</dbReference>
<dbReference type="PANTHER" id="PTHR13789:SF309">
    <property type="entry name" value="PUTATIVE (AFU_ORTHOLOGUE AFUA_6G14510)-RELATED"/>
    <property type="match status" value="1"/>
</dbReference>
<dbReference type="InParanoid" id="A0A263D3U9"/>
<feature type="domain" description="FAD-binding" evidence="3">
    <location>
        <begin position="2"/>
        <end position="344"/>
    </location>
</feature>
<dbReference type="Pfam" id="PF01494">
    <property type="entry name" value="FAD_binding_3"/>
    <property type="match status" value="1"/>
</dbReference>
<reference evidence="4 5" key="1">
    <citation type="submission" date="2017-07" db="EMBL/GenBank/DDBJ databases">
        <title>Amycolatopsis antarcticus sp. nov., isolated from the surface of an Antarcticus brown macroalga.</title>
        <authorList>
            <person name="Wang J."/>
            <person name="Leiva S."/>
            <person name="Huang J."/>
            <person name="Huang Y."/>
        </authorList>
    </citation>
    <scope>NUCLEOTIDE SEQUENCE [LARGE SCALE GENOMIC DNA]</scope>
    <source>
        <strain evidence="4 5">AU-G6</strain>
    </source>
</reference>
<evidence type="ECO:0000256" key="1">
    <source>
        <dbReference type="ARBA" id="ARBA00023002"/>
    </source>
</evidence>
<organism evidence="4 5">
    <name type="scientific">Amycolatopsis antarctica</name>
    <dbReference type="NCBI Taxonomy" id="1854586"/>
    <lineage>
        <taxon>Bacteria</taxon>
        <taxon>Bacillati</taxon>
        <taxon>Actinomycetota</taxon>
        <taxon>Actinomycetes</taxon>
        <taxon>Pseudonocardiales</taxon>
        <taxon>Pseudonocardiaceae</taxon>
        <taxon>Amycolatopsis</taxon>
    </lineage>
</organism>
<dbReference type="FunCoup" id="A0A263D3U9">
    <property type="interactions" value="31"/>
</dbReference>
<sequence length="400" mass="42795">MTKALIIGGGIAGTVTAIALRRAGVRATVHEAYGRTSDGVGAFLTLAVNGIDALDALGLRTLLRGRTFDTPRMEFFNGNGRALGGLPVGGELPDGSGAVTVSRSDLYIALRDEAVRQGVQVEYGKRLTGARREGEGVRAEFADGSSATGDLLIGADGLRSTVRYLIDPAAPKATYQGLLNTVGTARGVDLGLRPGTVNMVFGKRSFFAYFPHPDGDTWWWANPPAPKEPTAADLAAATDAEIKARLLGMFSADRTPATRLIEASEDIVRPYPTYYFPRVPVWHRDRMIIVGDAAHATPPAAGQGASMALEDAVTLAKCLRDNEDVDLAFGRYESVRRERVEAIVAMGERNGGGKKSPGTVGRVLRDVFLARRFRALAASGVDPGRWAWDHHLDWESPVPA</sequence>
<dbReference type="PRINTS" id="PR00420">
    <property type="entry name" value="RNGMNOXGNASE"/>
</dbReference>
<dbReference type="SUPFAM" id="SSF51905">
    <property type="entry name" value="FAD/NAD(P)-binding domain"/>
    <property type="match status" value="1"/>
</dbReference>
<dbReference type="Gene3D" id="3.50.50.60">
    <property type="entry name" value="FAD/NAD(P)-binding domain"/>
    <property type="match status" value="1"/>
</dbReference>
<dbReference type="GO" id="GO:0071949">
    <property type="term" value="F:FAD binding"/>
    <property type="evidence" value="ECO:0007669"/>
    <property type="project" value="InterPro"/>
</dbReference>
<dbReference type="InterPro" id="IPR036188">
    <property type="entry name" value="FAD/NAD-bd_sf"/>
</dbReference>
<dbReference type="InterPro" id="IPR002938">
    <property type="entry name" value="FAD-bd"/>
</dbReference>
<evidence type="ECO:0000259" key="3">
    <source>
        <dbReference type="Pfam" id="PF01494"/>
    </source>
</evidence>
<evidence type="ECO:0000256" key="2">
    <source>
        <dbReference type="ARBA" id="ARBA00023033"/>
    </source>
</evidence>
<evidence type="ECO:0000313" key="5">
    <source>
        <dbReference type="Proteomes" id="UP000242444"/>
    </source>
</evidence>
<comment type="caution">
    <text evidence="4">The sequence shown here is derived from an EMBL/GenBank/DDBJ whole genome shotgun (WGS) entry which is preliminary data.</text>
</comment>
<dbReference type="PANTHER" id="PTHR13789">
    <property type="entry name" value="MONOOXYGENASE"/>
    <property type="match status" value="1"/>
</dbReference>
<dbReference type="GO" id="GO:0004497">
    <property type="term" value="F:monooxygenase activity"/>
    <property type="evidence" value="ECO:0007669"/>
    <property type="project" value="UniProtKB-KW"/>
</dbReference>
<proteinExistence type="predicted"/>
<accession>A0A263D3U9</accession>
<dbReference type="EMBL" id="NKYE01000007">
    <property type="protein sequence ID" value="OZM72758.1"/>
    <property type="molecule type" value="Genomic_DNA"/>
</dbReference>
<protein>
    <submittedName>
        <fullName evidence="4">FAD-dependent oxidoreductase</fullName>
    </submittedName>
</protein>
<dbReference type="InterPro" id="IPR050493">
    <property type="entry name" value="FAD-dep_Monooxygenase_BioMet"/>
</dbReference>
<dbReference type="OrthoDB" id="9782160at2"/>
<gene>
    <name evidence="4" type="ORF">CFN78_14170</name>
</gene>
<dbReference type="Proteomes" id="UP000242444">
    <property type="component" value="Unassembled WGS sequence"/>
</dbReference>
<keyword evidence="1" id="KW-0560">Oxidoreductase</keyword>
<evidence type="ECO:0000313" key="4">
    <source>
        <dbReference type="EMBL" id="OZM72758.1"/>
    </source>
</evidence>
<dbReference type="AlphaFoldDB" id="A0A263D3U9"/>
<keyword evidence="2" id="KW-0503">Monooxygenase</keyword>